<sequence>MLKIQQGHGGNPLKFRGLVRHPVHQRLHLPGKVGQFLVRDVRPVHLHPLVDAKKVGRGVKPGGIARPGQNLREHGAHGALSVGPRHMNELQALLGGSQQLHQRFNTLQSQAAPLPGGGVDKFQRLRKVHTAAFLPKCPSTFVIRPMVTTCTAIITAVEMVRVRNREP</sequence>
<organism evidence="1">
    <name type="scientific">bioreactor metagenome</name>
    <dbReference type="NCBI Taxonomy" id="1076179"/>
    <lineage>
        <taxon>unclassified sequences</taxon>
        <taxon>metagenomes</taxon>
        <taxon>ecological metagenomes</taxon>
    </lineage>
</organism>
<protein>
    <submittedName>
        <fullName evidence="1">Uncharacterized protein</fullName>
    </submittedName>
</protein>
<proteinExistence type="predicted"/>
<name>A0A645FZP4_9ZZZZ</name>
<gene>
    <name evidence="1" type="ORF">SDC9_166465</name>
</gene>
<dbReference type="AlphaFoldDB" id="A0A645FZP4"/>
<evidence type="ECO:0000313" key="1">
    <source>
        <dbReference type="EMBL" id="MPN19099.1"/>
    </source>
</evidence>
<reference evidence="1" key="1">
    <citation type="submission" date="2019-08" db="EMBL/GenBank/DDBJ databases">
        <authorList>
            <person name="Kucharzyk K."/>
            <person name="Murdoch R.W."/>
            <person name="Higgins S."/>
            <person name="Loffler F."/>
        </authorList>
    </citation>
    <scope>NUCLEOTIDE SEQUENCE</scope>
</reference>
<accession>A0A645FZP4</accession>
<dbReference type="EMBL" id="VSSQ01066590">
    <property type="protein sequence ID" value="MPN19099.1"/>
    <property type="molecule type" value="Genomic_DNA"/>
</dbReference>
<comment type="caution">
    <text evidence="1">The sequence shown here is derived from an EMBL/GenBank/DDBJ whole genome shotgun (WGS) entry which is preliminary data.</text>
</comment>